<comment type="caution">
    <text evidence="9">The sequence shown here is derived from an EMBL/GenBank/DDBJ whole genome shotgun (WGS) entry which is preliminary data.</text>
</comment>
<dbReference type="InterPro" id="IPR004358">
    <property type="entry name" value="Sig_transdc_His_kin-like_C"/>
</dbReference>
<evidence type="ECO:0000256" key="4">
    <source>
        <dbReference type="ARBA" id="ARBA00022679"/>
    </source>
</evidence>
<keyword evidence="3 6" id="KW-0597">Phosphoprotein</keyword>
<evidence type="ECO:0000256" key="3">
    <source>
        <dbReference type="ARBA" id="ARBA00022553"/>
    </source>
</evidence>
<dbReference type="SUPFAM" id="SSF55874">
    <property type="entry name" value="ATPase domain of HSP90 chaperone/DNA topoisomerase II/histidine kinase"/>
    <property type="match status" value="1"/>
</dbReference>
<keyword evidence="4" id="KW-0808">Transferase</keyword>
<comment type="catalytic activity">
    <reaction evidence="1">
        <text>ATP + protein L-histidine = ADP + protein N-phospho-L-histidine.</text>
        <dbReference type="EC" id="2.7.13.3"/>
    </reaction>
</comment>
<dbReference type="InterPro" id="IPR011006">
    <property type="entry name" value="CheY-like_superfamily"/>
</dbReference>
<keyword evidence="10" id="KW-1185">Reference proteome</keyword>
<evidence type="ECO:0000313" key="10">
    <source>
        <dbReference type="Proteomes" id="UP000231259"/>
    </source>
</evidence>
<sequence length="739" mass="81499">MIDPNDPLDVQVEKQARIIDALVRRAGRQHDVGQSAYAAFQSAIALQGQIWAKTLDLERASTELELVRYDRERTQKNLTDALSAMEGGFALFNDGTLQVCNDLFKTLLPDITERILPGLDMVGYFAAMEQSAHLVDPDSRLRANLAEAKTGPSGASLLSFVVELSGDRWFQISQQRTGLDNVIILQTEITDVVRQNRSEKDHLIDMQAHYLQAAFDNMSSGICTFSRAGLVMIHNDRFRELLGLPFTLMHQGTLFTQILGFIQTNGLLVDADITDIDRWPYRLRTEGRLRKRLRHGGGRVLDLQANLLPDRGFLVDIKDVTLAARATEMLEKRVEERTSELTQANVRLTAQYEAQARVEEELRLAKEAAEAAVSSKTRFLAAASHDLLQPVNAAKLLISTLVDMSRGSSTAPTVERLDGSFASIESLLHALLDISRLESSESALTVTDVSLGPLMQGIIEDHAPVAAKKGVRLSVVPSSVWVKSDQRYLMRSVQNLVVNAIQYTENGRVLVGCRRKGATVVLQVWDTGMGISHKDQKRIFEEFTRADNVPPGSGMGLGLSIVDRTCRHLGHTVSVRSKPGVGSVFSIEMEMVPGRAPMPVSADTLPTSFDNDMNLIVLVVENDPYVLFATTQKLETWGASVLAAKSTEEALSLVRDIGMAPDIILADYQLDGDDTGVQAIRLIREETGVHVPAIVITADRGPALIQIGARNDFTVLTKPVQLSRLRPLIDWKTRERAEA</sequence>
<protein>
    <recommendedName>
        <fullName evidence="2">histidine kinase</fullName>
        <ecNumber evidence="2">2.7.13.3</ecNumber>
    </recommendedName>
</protein>
<organism evidence="9 10">
    <name type="scientific">Puniceibacterium antarcticum</name>
    <dbReference type="NCBI Taxonomy" id="1206336"/>
    <lineage>
        <taxon>Bacteria</taxon>
        <taxon>Pseudomonadati</taxon>
        <taxon>Pseudomonadota</taxon>
        <taxon>Alphaproteobacteria</taxon>
        <taxon>Rhodobacterales</taxon>
        <taxon>Paracoccaceae</taxon>
        <taxon>Puniceibacterium</taxon>
    </lineage>
</organism>
<dbReference type="InterPro" id="IPR003661">
    <property type="entry name" value="HisK_dim/P_dom"/>
</dbReference>
<dbReference type="SMART" id="SM00387">
    <property type="entry name" value="HATPase_c"/>
    <property type="match status" value="1"/>
</dbReference>
<dbReference type="EMBL" id="AWWI01000042">
    <property type="protein sequence ID" value="PIL21281.1"/>
    <property type="molecule type" value="Genomic_DNA"/>
</dbReference>
<evidence type="ECO:0000256" key="5">
    <source>
        <dbReference type="ARBA" id="ARBA00022777"/>
    </source>
</evidence>
<keyword evidence="5" id="KW-0418">Kinase</keyword>
<evidence type="ECO:0000259" key="7">
    <source>
        <dbReference type="PROSITE" id="PS50109"/>
    </source>
</evidence>
<feature type="domain" description="Histidine kinase" evidence="7">
    <location>
        <begin position="382"/>
        <end position="593"/>
    </location>
</feature>
<dbReference type="SMART" id="SM00388">
    <property type="entry name" value="HisKA"/>
    <property type="match status" value="1"/>
</dbReference>
<dbReference type="Gene3D" id="3.30.565.10">
    <property type="entry name" value="Histidine kinase-like ATPase, C-terminal domain"/>
    <property type="match status" value="1"/>
</dbReference>
<dbReference type="Pfam" id="PF02518">
    <property type="entry name" value="HATPase_c"/>
    <property type="match status" value="1"/>
</dbReference>
<dbReference type="Gene3D" id="3.40.50.2300">
    <property type="match status" value="1"/>
</dbReference>
<dbReference type="Pfam" id="PF00072">
    <property type="entry name" value="Response_reg"/>
    <property type="match status" value="1"/>
</dbReference>
<dbReference type="InterPro" id="IPR001789">
    <property type="entry name" value="Sig_transdc_resp-reg_receiver"/>
</dbReference>
<feature type="domain" description="Response regulatory" evidence="8">
    <location>
        <begin position="616"/>
        <end position="733"/>
    </location>
</feature>
<dbReference type="Pfam" id="PF12860">
    <property type="entry name" value="PAS_7"/>
    <property type="match status" value="1"/>
</dbReference>
<reference evidence="9 10" key="1">
    <citation type="submission" date="2013-09" db="EMBL/GenBank/DDBJ databases">
        <title>Genome sequencing of Phaeobacter antarcticus sp. nov. SM1211.</title>
        <authorList>
            <person name="Zhang X.-Y."/>
            <person name="Liu C."/>
            <person name="Chen X.-L."/>
            <person name="Xie B.-B."/>
            <person name="Qin Q.-L."/>
            <person name="Rong J.-C."/>
            <person name="Zhang Y.-Z."/>
        </authorList>
    </citation>
    <scope>NUCLEOTIDE SEQUENCE [LARGE SCALE GENOMIC DNA]</scope>
    <source>
        <strain evidence="9 10">SM1211</strain>
    </source>
</reference>
<gene>
    <name evidence="9" type="ORF">P775_04655</name>
</gene>
<name>A0A2G8RIQ5_9RHOB</name>
<dbReference type="OrthoDB" id="9764438at2"/>
<evidence type="ECO:0000313" key="9">
    <source>
        <dbReference type="EMBL" id="PIL21281.1"/>
    </source>
</evidence>
<dbReference type="GO" id="GO:0000155">
    <property type="term" value="F:phosphorelay sensor kinase activity"/>
    <property type="evidence" value="ECO:0007669"/>
    <property type="project" value="InterPro"/>
</dbReference>
<dbReference type="CDD" id="cd00082">
    <property type="entry name" value="HisKA"/>
    <property type="match status" value="1"/>
</dbReference>
<dbReference type="EC" id="2.7.13.3" evidence="2"/>
<dbReference type="GO" id="GO:0005886">
    <property type="term" value="C:plasma membrane"/>
    <property type="evidence" value="ECO:0007669"/>
    <property type="project" value="TreeGrafter"/>
</dbReference>
<proteinExistence type="predicted"/>
<dbReference type="InterPro" id="IPR003594">
    <property type="entry name" value="HATPase_dom"/>
</dbReference>
<dbReference type="InterPro" id="IPR036097">
    <property type="entry name" value="HisK_dim/P_sf"/>
</dbReference>
<dbReference type="CDD" id="cd00075">
    <property type="entry name" value="HATPase"/>
    <property type="match status" value="1"/>
</dbReference>
<dbReference type="FunFam" id="3.30.565.10:FF:000049">
    <property type="entry name" value="Two-component sensor histidine kinase"/>
    <property type="match status" value="1"/>
</dbReference>
<evidence type="ECO:0000259" key="8">
    <source>
        <dbReference type="PROSITE" id="PS50110"/>
    </source>
</evidence>
<dbReference type="InterPro" id="IPR005467">
    <property type="entry name" value="His_kinase_dom"/>
</dbReference>
<dbReference type="Proteomes" id="UP000231259">
    <property type="component" value="Unassembled WGS sequence"/>
</dbReference>
<dbReference type="RefSeq" id="WP_099909838.1">
    <property type="nucleotide sequence ID" value="NZ_AWWI01000042.1"/>
</dbReference>
<dbReference type="Gene3D" id="1.10.287.130">
    <property type="match status" value="1"/>
</dbReference>
<feature type="modified residue" description="4-aspartylphosphate" evidence="6">
    <location>
        <position position="667"/>
    </location>
</feature>
<dbReference type="SUPFAM" id="SSF52172">
    <property type="entry name" value="CheY-like"/>
    <property type="match status" value="1"/>
</dbReference>
<evidence type="ECO:0000256" key="2">
    <source>
        <dbReference type="ARBA" id="ARBA00012438"/>
    </source>
</evidence>
<dbReference type="InterPro" id="IPR036890">
    <property type="entry name" value="HATPase_C_sf"/>
</dbReference>
<dbReference type="PROSITE" id="PS50110">
    <property type="entry name" value="RESPONSE_REGULATORY"/>
    <property type="match status" value="1"/>
</dbReference>
<dbReference type="PANTHER" id="PTHR43047">
    <property type="entry name" value="TWO-COMPONENT HISTIDINE PROTEIN KINASE"/>
    <property type="match status" value="1"/>
</dbReference>
<dbReference type="SUPFAM" id="SSF47384">
    <property type="entry name" value="Homodimeric domain of signal transducing histidine kinase"/>
    <property type="match status" value="1"/>
</dbReference>
<dbReference type="GO" id="GO:0009927">
    <property type="term" value="F:histidine phosphotransfer kinase activity"/>
    <property type="evidence" value="ECO:0007669"/>
    <property type="project" value="TreeGrafter"/>
</dbReference>
<dbReference type="AlphaFoldDB" id="A0A2G8RIQ5"/>
<dbReference type="PRINTS" id="PR00344">
    <property type="entry name" value="BCTRLSENSOR"/>
</dbReference>
<dbReference type="PROSITE" id="PS50109">
    <property type="entry name" value="HIS_KIN"/>
    <property type="match status" value="1"/>
</dbReference>
<accession>A0A2G8RIQ5</accession>
<dbReference type="SMART" id="SM00448">
    <property type="entry name" value="REC"/>
    <property type="match status" value="1"/>
</dbReference>
<dbReference type="PANTHER" id="PTHR43047:SF9">
    <property type="entry name" value="HISTIDINE KINASE"/>
    <property type="match status" value="1"/>
</dbReference>
<evidence type="ECO:0000256" key="1">
    <source>
        <dbReference type="ARBA" id="ARBA00000085"/>
    </source>
</evidence>
<dbReference type="CDD" id="cd00156">
    <property type="entry name" value="REC"/>
    <property type="match status" value="1"/>
</dbReference>
<evidence type="ECO:0000256" key="6">
    <source>
        <dbReference type="PROSITE-ProRule" id="PRU00169"/>
    </source>
</evidence>
<dbReference type="Pfam" id="PF00512">
    <property type="entry name" value="HisKA"/>
    <property type="match status" value="1"/>
</dbReference>